<comment type="caution">
    <text evidence="2">The sequence shown here is derived from an EMBL/GenBank/DDBJ whole genome shotgun (WGS) entry which is preliminary data.</text>
</comment>
<name>A4BFX0_9GAMM</name>
<sequence>MAETALNFLDVLIWPVIVLTGLFLFRQPLLERLSHANKLKYKDLEIEFSEDIQTVQQVAQQAFPIQQQDIKAQLLARAVHFPSTTIRDAWREVDQAALALLQLHDADDDISDDTRFKDIADALMDENLLSTKQIKLFHELRRLRNKAAHAEDFTVSTADAIQYVELCFRVIDSLITAAGSSTVKMAP</sequence>
<gene>
    <name evidence="2" type="ORF">MED297_03827</name>
</gene>
<keyword evidence="1" id="KW-1133">Transmembrane helix</keyword>
<feature type="transmembrane region" description="Helical" evidence="1">
    <location>
        <begin position="6"/>
        <end position="25"/>
    </location>
</feature>
<proteinExistence type="predicted"/>
<evidence type="ECO:0008006" key="4">
    <source>
        <dbReference type="Google" id="ProtNLM"/>
    </source>
</evidence>
<accession>A4BFX0</accession>
<organism evidence="2 3">
    <name type="scientific">Reinekea blandensis MED297</name>
    <dbReference type="NCBI Taxonomy" id="314283"/>
    <lineage>
        <taxon>Bacteria</taxon>
        <taxon>Pseudomonadati</taxon>
        <taxon>Pseudomonadota</taxon>
        <taxon>Gammaproteobacteria</taxon>
        <taxon>Oceanospirillales</taxon>
        <taxon>Saccharospirillaceae</taxon>
        <taxon>Reinekea</taxon>
    </lineage>
</organism>
<reference evidence="2 3" key="1">
    <citation type="submission" date="2006-02" db="EMBL/GenBank/DDBJ databases">
        <authorList>
            <person name="Pinhassi J."/>
            <person name="Pedros-Alio C."/>
            <person name="Ferriera S."/>
            <person name="Johnson J."/>
            <person name="Kravitz S."/>
            <person name="Halpern A."/>
            <person name="Remington K."/>
            <person name="Beeson K."/>
            <person name="Tran B."/>
            <person name="Rogers Y.-H."/>
            <person name="Friedman R."/>
            <person name="Venter J.C."/>
        </authorList>
    </citation>
    <scope>NUCLEOTIDE SEQUENCE [LARGE SCALE GENOMIC DNA]</scope>
    <source>
        <strain evidence="2 3">MED297</strain>
    </source>
</reference>
<evidence type="ECO:0000313" key="3">
    <source>
        <dbReference type="Proteomes" id="UP000005953"/>
    </source>
</evidence>
<protein>
    <recommendedName>
        <fullName evidence="4">DUF4145 domain-containing protein</fullName>
    </recommendedName>
</protein>
<dbReference type="AlphaFoldDB" id="A4BFX0"/>
<dbReference type="OrthoDB" id="7840545at2"/>
<keyword evidence="1" id="KW-0812">Transmembrane</keyword>
<keyword evidence="3" id="KW-1185">Reference proteome</keyword>
<dbReference type="Proteomes" id="UP000005953">
    <property type="component" value="Unassembled WGS sequence"/>
</dbReference>
<evidence type="ECO:0000256" key="1">
    <source>
        <dbReference type="SAM" id="Phobius"/>
    </source>
</evidence>
<evidence type="ECO:0000313" key="2">
    <source>
        <dbReference type="EMBL" id="EAR08988.1"/>
    </source>
</evidence>
<keyword evidence="1" id="KW-0472">Membrane</keyword>
<dbReference type="RefSeq" id="WP_008047577.1">
    <property type="nucleotide sequence ID" value="NZ_CH724154.1"/>
</dbReference>
<dbReference type="HOGENOM" id="CLU_111607_0_0_6"/>
<dbReference type="EMBL" id="AAOE01000014">
    <property type="protein sequence ID" value="EAR08988.1"/>
    <property type="molecule type" value="Genomic_DNA"/>
</dbReference>